<name>A0A0B2XFL6_METRA</name>
<dbReference type="HOGENOM" id="CLU_2197567_0_0_1"/>
<reference evidence="2 3" key="2">
    <citation type="journal article" date="2014" name="Proc. Natl. Acad. Sci. U.S.A.">
        <title>Trajectory and genomic determinants of fungal-pathogen speciation and host adaptation.</title>
        <authorList>
            <person name="Hu X."/>
            <person name="Xiao G."/>
            <person name="Zheng P."/>
            <person name="Shang Y."/>
            <person name="Su Y."/>
            <person name="Zhang X."/>
            <person name="Liu X."/>
            <person name="Zhan S."/>
            <person name="St Leger R.J."/>
            <person name="Wang C."/>
        </authorList>
    </citation>
    <scope>GENOME REANNOTATION</scope>
    <source>
        <strain evidence="3">ARSEF 23 / ATCC MYA-3075</strain>
    </source>
</reference>
<sequence length="108" mass="11733">MLHSLQTTIDGARVLQAATSGRRHVKHVKVTSQPAPFKQGPRAHSRELAAVAAELEAQSVHGVGFIISSIFFLAAFEMAAAHAPGWRQRPMLGVFPPQRPMVPAHSMF</sequence>
<dbReference type="GeneID" id="23633122"/>
<accession>A0A0B2XFL6</accession>
<dbReference type="Proteomes" id="UP000002498">
    <property type="component" value="Unassembled WGS sequence"/>
</dbReference>
<dbReference type="RefSeq" id="XP_011410891.1">
    <property type="nucleotide sequence ID" value="XM_011412589.1"/>
</dbReference>
<keyword evidence="1" id="KW-0812">Transmembrane</keyword>
<feature type="transmembrane region" description="Helical" evidence="1">
    <location>
        <begin position="62"/>
        <end position="81"/>
    </location>
</feature>
<keyword evidence="1" id="KW-0472">Membrane</keyword>
<keyword evidence="3" id="KW-1185">Reference proteome</keyword>
<evidence type="ECO:0000313" key="3">
    <source>
        <dbReference type="Proteomes" id="UP000002498"/>
    </source>
</evidence>
<dbReference type="EMBL" id="ADNJ02000013">
    <property type="protein sequence ID" value="KHO10716.1"/>
    <property type="molecule type" value="Genomic_DNA"/>
</dbReference>
<keyword evidence="1" id="KW-1133">Transmembrane helix</keyword>
<evidence type="ECO:0000256" key="1">
    <source>
        <dbReference type="SAM" id="Phobius"/>
    </source>
</evidence>
<dbReference type="AlphaFoldDB" id="A0A0B2XFL6"/>
<dbReference type="KEGG" id="maj:MAA_11674"/>
<gene>
    <name evidence="2" type="ORF">MAA_11674</name>
</gene>
<organism evidence="2 3">
    <name type="scientific">Metarhizium robertsii (strain ARSEF 23 / ATCC MYA-3075)</name>
    <name type="common">Metarhizium anisopliae (strain ARSEF 23)</name>
    <dbReference type="NCBI Taxonomy" id="655844"/>
    <lineage>
        <taxon>Eukaryota</taxon>
        <taxon>Fungi</taxon>
        <taxon>Dikarya</taxon>
        <taxon>Ascomycota</taxon>
        <taxon>Pezizomycotina</taxon>
        <taxon>Sordariomycetes</taxon>
        <taxon>Hypocreomycetidae</taxon>
        <taxon>Hypocreales</taxon>
        <taxon>Clavicipitaceae</taxon>
        <taxon>Metarhizium</taxon>
    </lineage>
</organism>
<reference evidence="2 3" key="1">
    <citation type="journal article" date="2011" name="PLoS Genet.">
        <title>Genome sequencing and comparative transcriptomics of the model entomopathogenic fungi Metarhizium anisopliae and M. acridum.</title>
        <authorList>
            <person name="Gao Q."/>
            <person name="Jin K."/>
            <person name="Ying S.H."/>
            <person name="Zhang Y."/>
            <person name="Xiao G."/>
            <person name="Shang Y."/>
            <person name="Duan Z."/>
            <person name="Hu X."/>
            <person name="Xie X.Q."/>
            <person name="Zhou G."/>
            <person name="Peng G."/>
            <person name="Luo Z."/>
            <person name="Huang W."/>
            <person name="Wang B."/>
            <person name="Fang W."/>
            <person name="Wang S."/>
            <person name="Zhong Y."/>
            <person name="Ma L.J."/>
            <person name="St Leger R.J."/>
            <person name="Zhao G.P."/>
            <person name="Pei Y."/>
            <person name="Feng M.G."/>
            <person name="Xia Y."/>
            <person name="Wang C."/>
        </authorList>
    </citation>
    <scope>NUCLEOTIDE SEQUENCE [LARGE SCALE GENOMIC DNA]</scope>
    <source>
        <strain evidence="3">ARSEF 23 / ATCC MYA-3075</strain>
    </source>
</reference>
<comment type="caution">
    <text evidence="2">The sequence shown here is derived from an EMBL/GenBank/DDBJ whole genome shotgun (WGS) entry which is preliminary data.</text>
</comment>
<proteinExistence type="predicted"/>
<protein>
    <submittedName>
        <fullName evidence="2">Uncharacterized protein</fullName>
    </submittedName>
</protein>
<evidence type="ECO:0000313" key="2">
    <source>
        <dbReference type="EMBL" id="KHO10716.1"/>
    </source>
</evidence>